<dbReference type="OrthoDB" id="9788394at2"/>
<sequence length="165" mass="18592">MKKVCAEVLVVTNQPDLFSFALDEQVRVIWDRTPGLGPLGGMEAAFDEVRQRDVWIVGCDMPFLSGEVAQALAELRTRSSYDAVIPVIKGKIQPLHAIYHRDSGKGISRLLQKGMRQVKHFLDSIHCCYVEETFFENRSLPVQFAENVNTPENYQKILDGGRGIN</sequence>
<keyword evidence="9" id="KW-0548">Nucleotidyltransferase</keyword>
<evidence type="ECO:0000256" key="3">
    <source>
        <dbReference type="ARBA" id="ARBA00022723"/>
    </source>
</evidence>
<evidence type="ECO:0000256" key="1">
    <source>
        <dbReference type="ARBA" id="ARBA00022490"/>
    </source>
</evidence>
<keyword evidence="5" id="KW-0460">Magnesium</keyword>
<keyword evidence="1" id="KW-0963">Cytoplasm</keyword>
<accession>A0A7W1XBV5</accession>
<keyword evidence="7" id="KW-0501">Molybdenum cofactor biosynthesis</keyword>
<evidence type="ECO:0000256" key="2">
    <source>
        <dbReference type="ARBA" id="ARBA00022679"/>
    </source>
</evidence>
<reference evidence="9 10" key="1">
    <citation type="submission" date="2020-07" db="EMBL/GenBank/DDBJ databases">
        <authorList>
            <person name="Feng H."/>
        </authorList>
    </citation>
    <scope>NUCLEOTIDE SEQUENCE [LARGE SCALE GENOMIC DNA]</scope>
    <source>
        <strain evidence="10">s-11</strain>
    </source>
</reference>
<dbReference type="EMBL" id="JACEIP010000021">
    <property type="protein sequence ID" value="MBA4543799.1"/>
    <property type="molecule type" value="Genomic_DNA"/>
</dbReference>
<feature type="domain" description="MobA-like NTP transferase" evidence="8">
    <location>
        <begin position="2"/>
        <end position="118"/>
    </location>
</feature>
<dbReference type="CDD" id="cd02503">
    <property type="entry name" value="MobA"/>
    <property type="match status" value="1"/>
</dbReference>
<dbReference type="Proteomes" id="UP000530514">
    <property type="component" value="Unassembled WGS sequence"/>
</dbReference>
<comment type="caution">
    <text evidence="9">The sequence shown here is derived from an EMBL/GenBank/DDBJ whole genome shotgun (WGS) entry which is preliminary data.</text>
</comment>
<name>A0A7W1XBV5_9BACL</name>
<dbReference type="PANTHER" id="PTHR19136:SF81">
    <property type="entry name" value="MOLYBDENUM COFACTOR GUANYLYLTRANSFERASE"/>
    <property type="match status" value="1"/>
</dbReference>
<evidence type="ECO:0000256" key="6">
    <source>
        <dbReference type="ARBA" id="ARBA00023134"/>
    </source>
</evidence>
<protein>
    <submittedName>
        <fullName evidence="9">Molybdenum cofactor guanylyltransferase</fullName>
    </submittedName>
</protein>
<dbReference type="AlphaFoldDB" id="A0A7W1XBV5"/>
<keyword evidence="6" id="KW-0342">GTP-binding</keyword>
<dbReference type="Pfam" id="PF12804">
    <property type="entry name" value="NTP_transf_3"/>
    <property type="match status" value="1"/>
</dbReference>
<evidence type="ECO:0000256" key="5">
    <source>
        <dbReference type="ARBA" id="ARBA00022842"/>
    </source>
</evidence>
<dbReference type="SUPFAM" id="SSF53448">
    <property type="entry name" value="Nucleotide-diphospho-sugar transferases"/>
    <property type="match status" value="1"/>
</dbReference>
<proteinExistence type="predicted"/>
<keyword evidence="3" id="KW-0479">Metal-binding</keyword>
<dbReference type="InterPro" id="IPR013482">
    <property type="entry name" value="Molybde_CF_guanTrfase"/>
</dbReference>
<evidence type="ECO:0000259" key="8">
    <source>
        <dbReference type="Pfam" id="PF12804"/>
    </source>
</evidence>
<gene>
    <name evidence="9" type="ORF">H1164_12950</name>
</gene>
<organism evidence="9 10">
    <name type="scientific">Thermoactinomyces daqus</name>
    <dbReference type="NCBI Taxonomy" id="1329516"/>
    <lineage>
        <taxon>Bacteria</taxon>
        <taxon>Bacillati</taxon>
        <taxon>Bacillota</taxon>
        <taxon>Bacilli</taxon>
        <taxon>Bacillales</taxon>
        <taxon>Thermoactinomycetaceae</taxon>
        <taxon>Thermoactinomyces</taxon>
    </lineage>
</organism>
<dbReference type="GO" id="GO:0016779">
    <property type="term" value="F:nucleotidyltransferase activity"/>
    <property type="evidence" value="ECO:0007669"/>
    <property type="project" value="UniProtKB-KW"/>
</dbReference>
<dbReference type="InterPro" id="IPR025877">
    <property type="entry name" value="MobA-like_NTP_Trfase"/>
</dbReference>
<evidence type="ECO:0000256" key="7">
    <source>
        <dbReference type="ARBA" id="ARBA00023150"/>
    </source>
</evidence>
<dbReference type="PANTHER" id="PTHR19136">
    <property type="entry name" value="MOLYBDENUM COFACTOR GUANYLYLTRANSFERASE"/>
    <property type="match status" value="1"/>
</dbReference>
<evidence type="ECO:0000256" key="4">
    <source>
        <dbReference type="ARBA" id="ARBA00022741"/>
    </source>
</evidence>
<evidence type="ECO:0000313" key="10">
    <source>
        <dbReference type="Proteomes" id="UP000530514"/>
    </source>
</evidence>
<keyword evidence="10" id="KW-1185">Reference proteome</keyword>
<keyword evidence="4" id="KW-0547">Nucleotide-binding</keyword>
<evidence type="ECO:0000313" key="9">
    <source>
        <dbReference type="EMBL" id="MBA4543799.1"/>
    </source>
</evidence>
<dbReference type="GO" id="GO:0006777">
    <property type="term" value="P:Mo-molybdopterin cofactor biosynthetic process"/>
    <property type="evidence" value="ECO:0007669"/>
    <property type="project" value="UniProtKB-KW"/>
</dbReference>
<dbReference type="GO" id="GO:0005525">
    <property type="term" value="F:GTP binding"/>
    <property type="evidence" value="ECO:0007669"/>
    <property type="project" value="UniProtKB-KW"/>
</dbReference>
<dbReference type="InterPro" id="IPR029044">
    <property type="entry name" value="Nucleotide-diphossugar_trans"/>
</dbReference>
<dbReference type="Gene3D" id="3.90.550.10">
    <property type="entry name" value="Spore Coat Polysaccharide Biosynthesis Protein SpsA, Chain A"/>
    <property type="match status" value="1"/>
</dbReference>
<keyword evidence="2 9" id="KW-0808">Transferase</keyword>
<dbReference type="GO" id="GO:0046872">
    <property type="term" value="F:metal ion binding"/>
    <property type="evidence" value="ECO:0007669"/>
    <property type="project" value="UniProtKB-KW"/>
</dbReference>